<dbReference type="AlphaFoldDB" id="A0AAW6U1E5"/>
<dbReference type="Proteomes" id="UP001431776">
    <property type="component" value="Unassembled WGS sequence"/>
</dbReference>
<protein>
    <submittedName>
        <fullName evidence="1">Uncharacterized protein</fullName>
    </submittedName>
</protein>
<comment type="caution">
    <text evidence="1">The sequence shown here is derived from an EMBL/GenBank/DDBJ whole genome shotgun (WGS) entry which is preliminary data.</text>
</comment>
<evidence type="ECO:0000313" key="1">
    <source>
        <dbReference type="EMBL" id="MDI6451697.1"/>
    </source>
</evidence>
<dbReference type="RefSeq" id="WP_349247104.1">
    <property type="nucleotide sequence ID" value="NZ_JASCXX010000048.1"/>
</dbReference>
<name>A0AAW6U1E5_9BACT</name>
<dbReference type="EMBL" id="JASCXX010000048">
    <property type="protein sequence ID" value="MDI6451697.1"/>
    <property type="molecule type" value="Genomic_DNA"/>
</dbReference>
<sequence>RLREAGMIMAVYAQENNGILPHHYGGIVDPTRISSRPPFDKNPELGLCPSASRPRPGDLTPWGGAFRPYVTVGEMTPEEHWPIDRPATHYRSYGLNAWTASIPTSRGGPTCLTGPIWGTPNVKGASNVPLVLDCTYSRVYPYSHDEPPRYEGHIIDLQMSKVCIDRHQGGINAAFLDFSVRKVGLKQLWTLKWSRTFDTTGPWTKAGGVLPDDWPEWMRRFKDY</sequence>
<feature type="non-terminal residue" evidence="1">
    <location>
        <position position="1"/>
    </location>
</feature>
<accession>A0AAW6U1E5</accession>
<organism evidence="1 2">
    <name type="scientific">Anaerobaca lacustris</name>
    <dbReference type="NCBI Taxonomy" id="3044600"/>
    <lineage>
        <taxon>Bacteria</taxon>
        <taxon>Pseudomonadati</taxon>
        <taxon>Planctomycetota</taxon>
        <taxon>Phycisphaerae</taxon>
        <taxon>Sedimentisphaerales</taxon>
        <taxon>Anaerobacaceae</taxon>
        <taxon>Anaerobaca</taxon>
    </lineage>
</organism>
<gene>
    <name evidence="1" type="ORF">QJ522_21730</name>
</gene>
<evidence type="ECO:0000313" key="2">
    <source>
        <dbReference type="Proteomes" id="UP001431776"/>
    </source>
</evidence>
<keyword evidence="2" id="KW-1185">Reference proteome</keyword>
<reference evidence="1" key="1">
    <citation type="submission" date="2023-05" db="EMBL/GenBank/DDBJ databases">
        <title>Anaerotaeda fermentans gen. nov., sp. nov., a novel anaerobic planctomycete of the new family within the order Sedimentisphaerales isolated from Taman Peninsula, Russia.</title>
        <authorList>
            <person name="Khomyakova M.A."/>
            <person name="Merkel A.Y."/>
            <person name="Slobodkin A.I."/>
        </authorList>
    </citation>
    <scope>NUCLEOTIDE SEQUENCE</scope>
    <source>
        <strain evidence="1">M17dextr</strain>
    </source>
</reference>
<proteinExistence type="predicted"/>